<gene>
    <name evidence="1" type="ORF">CERZMDRAFT_91116</name>
</gene>
<protein>
    <submittedName>
        <fullName evidence="1">Uncharacterized protein</fullName>
    </submittedName>
</protein>
<sequence length="95" mass="10695">MPWCECPPRARPQRLTKIDLFTRDTPNQAFDAGGFHHFSEKAAITQHDTLSMYLVCFSRVTTGDACRLEISAPLQFATASVERKKDLGNRKLLGI</sequence>
<keyword evidence="2" id="KW-1185">Reference proteome</keyword>
<reference evidence="1" key="1">
    <citation type="journal article" date="2020" name="Stud. Mycol.">
        <title>101 Dothideomycetes genomes: a test case for predicting lifestyles and emergence of pathogens.</title>
        <authorList>
            <person name="Haridas S."/>
            <person name="Albert R."/>
            <person name="Binder M."/>
            <person name="Bloem J."/>
            <person name="Labutti K."/>
            <person name="Salamov A."/>
            <person name="Andreopoulos B."/>
            <person name="Baker S."/>
            <person name="Barry K."/>
            <person name="Bills G."/>
            <person name="Bluhm B."/>
            <person name="Cannon C."/>
            <person name="Castanera R."/>
            <person name="Culley D."/>
            <person name="Daum C."/>
            <person name="Ezra D."/>
            <person name="Gonzalez J."/>
            <person name="Henrissat B."/>
            <person name="Kuo A."/>
            <person name="Liang C."/>
            <person name="Lipzen A."/>
            <person name="Lutzoni F."/>
            <person name="Magnuson J."/>
            <person name="Mondo S."/>
            <person name="Nolan M."/>
            <person name="Ohm R."/>
            <person name="Pangilinan J."/>
            <person name="Park H.-J."/>
            <person name="Ramirez L."/>
            <person name="Alfaro M."/>
            <person name="Sun H."/>
            <person name="Tritt A."/>
            <person name="Yoshinaga Y."/>
            <person name="Zwiers L.-H."/>
            <person name="Turgeon B."/>
            <person name="Goodwin S."/>
            <person name="Spatafora J."/>
            <person name="Crous P."/>
            <person name="Grigoriev I."/>
        </authorList>
    </citation>
    <scope>NUCLEOTIDE SEQUENCE</scope>
    <source>
        <strain evidence="1">SCOH1-5</strain>
    </source>
</reference>
<dbReference type="AlphaFoldDB" id="A0A6A6FB29"/>
<organism evidence="1 2">
    <name type="scientific">Cercospora zeae-maydis SCOH1-5</name>
    <dbReference type="NCBI Taxonomy" id="717836"/>
    <lineage>
        <taxon>Eukaryota</taxon>
        <taxon>Fungi</taxon>
        <taxon>Dikarya</taxon>
        <taxon>Ascomycota</taxon>
        <taxon>Pezizomycotina</taxon>
        <taxon>Dothideomycetes</taxon>
        <taxon>Dothideomycetidae</taxon>
        <taxon>Mycosphaerellales</taxon>
        <taxon>Mycosphaerellaceae</taxon>
        <taxon>Cercospora</taxon>
    </lineage>
</organism>
<dbReference type="EMBL" id="ML992680">
    <property type="protein sequence ID" value="KAF2210631.1"/>
    <property type="molecule type" value="Genomic_DNA"/>
</dbReference>
<dbReference type="Proteomes" id="UP000799539">
    <property type="component" value="Unassembled WGS sequence"/>
</dbReference>
<accession>A0A6A6FB29</accession>
<name>A0A6A6FB29_9PEZI</name>
<evidence type="ECO:0000313" key="2">
    <source>
        <dbReference type="Proteomes" id="UP000799539"/>
    </source>
</evidence>
<evidence type="ECO:0000313" key="1">
    <source>
        <dbReference type="EMBL" id="KAF2210631.1"/>
    </source>
</evidence>
<proteinExistence type="predicted"/>